<organism evidence="2 3">
    <name type="scientific">Thioploca ingrica</name>
    <dbReference type="NCBI Taxonomy" id="40754"/>
    <lineage>
        <taxon>Bacteria</taxon>
        <taxon>Pseudomonadati</taxon>
        <taxon>Pseudomonadota</taxon>
        <taxon>Gammaproteobacteria</taxon>
        <taxon>Thiotrichales</taxon>
        <taxon>Thiotrichaceae</taxon>
        <taxon>Thioploca</taxon>
    </lineage>
</organism>
<proteinExistence type="predicted"/>
<protein>
    <recommendedName>
        <fullName evidence="1">T6SS Phospholipase effector Tle1-like catalytic domain-containing protein</fullName>
    </recommendedName>
</protein>
<reference evidence="2" key="1">
    <citation type="journal article" date="2014" name="ISME J.">
        <title>Ecophysiology of Thioploca ingrica as revealed by the complete genome sequence supplemented with proteomic evidence.</title>
        <authorList>
            <person name="Kojima H."/>
            <person name="Ogura Y."/>
            <person name="Yamamoto N."/>
            <person name="Togashi T."/>
            <person name="Mori H."/>
            <person name="Watanabe T."/>
            <person name="Nemoto F."/>
            <person name="Kurokawa K."/>
            <person name="Hayashi T."/>
            <person name="Fukui M."/>
        </authorList>
    </citation>
    <scope>NUCLEOTIDE SEQUENCE [LARGE SCALE GENOMIC DNA]</scope>
</reference>
<dbReference type="EMBL" id="AP014633">
    <property type="protein sequence ID" value="BAP57935.1"/>
    <property type="molecule type" value="Genomic_DNA"/>
</dbReference>
<evidence type="ECO:0000313" key="3">
    <source>
        <dbReference type="Proteomes" id="UP000031623"/>
    </source>
</evidence>
<name>A0A090AQL2_9GAMM</name>
<dbReference type="Pfam" id="PF09994">
    <property type="entry name" value="T6SS_Tle1-like_cat"/>
    <property type="match status" value="1"/>
</dbReference>
<evidence type="ECO:0000313" key="2">
    <source>
        <dbReference type="EMBL" id="BAP57935.1"/>
    </source>
</evidence>
<sequence>MNTLSSAGEVLQLAGNPNQHKSLFVFLDGTTNNPKSGTNVWRLFKLLENNDPQTTALYIEGVGSIDNSPWRELTEKALGLGMQDRILKGYDFIASHYNPGDDIYLFGFSRGAHEARSLAGFLAYVGVPVTSIEETDEKKRVGIWNKILDWTKDKSDEDYLNQWTSWKPGQPPVLANEIKNKFKLEMQSAEITFLGVWDTVPGSSFKNFDVCKEKRGFVKKWLSFLPLVSKGERYKSDSYPVIRQIAHAVSLDEKRSKFKPLLVCPAINPAYTKIDEMWFPGAHADVGSGYEDSNELPGISLNWMLGLLAKSYPFNTLPQVKENAKGLAHCSICDSPANTGSECEDRLLPEGAQLHQSVQDRKKAGSVPILVKGEIRFLPYPVNSFKCPTQMRVERVCEAEMGGEK</sequence>
<dbReference type="SUPFAM" id="SSF53474">
    <property type="entry name" value="alpha/beta-Hydrolases"/>
    <property type="match status" value="1"/>
</dbReference>
<dbReference type="HOGENOM" id="CLU_005049_6_4_6"/>
<feature type="domain" description="T6SS Phospholipase effector Tle1-like catalytic" evidence="1">
    <location>
        <begin position="21"/>
        <end position="305"/>
    </location>
</feature>
<dbReference type="InterPro" id="IPR018712">
    <property type="entry name" value="Tle1-like_cat"/>
</dbReference>
<dbReference type="OrthoDB" id="4378831at2"/>
<dbReference type="PANTHER" id="PTHR33840">
    <property type="match status" value="1"/>
</dbReference>
<dbReference type="InterPro" id="IPR029058">
    <property type="entry name" value="AB_hydrolase_fold"/>
</dbReference>
<dbReference type="PANTHER" id="PTHR33840:SF1">
    <property type="entry name" value="TLE1 PHOSPHOLIPASE DOMAIN-CONTAINING PROTEIN"/>
    <property type="match status" value="1"/>
</dbReference>
<gene>
    <name evidence="2" type="ORF">THII_3638</name>
</gene>
<dbReference type="KEGG" id="tig:THII_3638"/>
<dbReference type="Proteomes" id="UP000031623">
    <property type="component" value="Chromosome"/>
</dbReference>
<evidence type="ECO:0000259" key="1">
    <source>
        <dbReference type="Pfam" id="PF09994"/>
    </source>
</evidence>
<keyword evidence="3" id="KW-1185">Reference proteome</keyword>
<accession>A0A090AQL2</accession>
<dbReference type="AlphaFoldDB" id="A0A090AQL2"/>